<organism evidence="3 4">
    <name type="scientific">Psylliodes chrysocephalus</name>
    <dbReference type="NCBI Taxonomy" id="3402493"/>
    <lineage>
        <taxon>Eukaryota</taxon>
        <taxon>Metazoa</taxon>
        <taxon>Ecdysozoa</taxon>
        <taxon>Arthropoda</taxon>
        <taxon>Hexapoda</taxon>
        <taxon>Insecta</taxon>
        <taxon>Pterygota</taxon>
        <taxon>Neoptera</taxon>
        <taxon>Endopterygota</taxon>
        <taxon>Coleoptera</taxon>
        <taxon>Polyphaga</taxon>
        <taxon>Cucujiformia</taxon>
        <taxon>Chrysomeloidea</taxon>
        <taxon>Chrysomelidae</taxon>
        <taxon>Galerucinae</taxon>
        <taxon>Alticini</taxon>
        <taxon>Psylliodes</taxon>
    </lineage>
</organism>
<evidence type="ECO:0000313" key="4">
    <source>
        <dbReference type="Proteomes" id="UP001153636"/>
    </source>
</evidence>
<evidence type="ECO:0000313" key="3">
    <source>
        <dbReference type="EMBL" id="CAH1107032.1"/>
    </source>
</evidence>
<dbReference type="OrthoDB" id="261614at2759"/>
<dbReference type="InterPro" id="IPR007527">
    <property type="entry name" value="Znf_SWIM"/>
</dbReference>
<feature type="domain" description="SWIM-type" evidence="2">
    <location>
        <begin position="53"/>
        <end position="85"/>
    </location>
</feature>
<sequence length="171" mass="19595">MNTNIKQINMHLSNHKLEAYDRNFNFEFVAVDNENTAPKMCLLPPETIKDVQGGIKLNIEQCKCAAGEGTQSHCKHITAVILTIAMFCERKVLWIEEACTTQLQTFHQSKSKFNGSPINARELSILGNSNNNDTRFQHSEDKRYKEYFINLCIDFGEYTMSILQLYEPANP</sequence>
<proteinExistence type="predicted"/>
<dbReference type="GO" id="GO:0008270">
    <property type="term" value="F:zinc ion binding"/>
    <property type="evidence" value="ECO:0007669"/>
    <property type="project" value="UniProtKB-KW"/>
</dbReference>
<evidence type="ECO:0000259" key="2">
    <source>
        <dbReference type="PROSITE" id="PS50966"/>
    </source>
</evidence>
<dbReference type="Proteomes" id="UP001153636">
    <property type="component" value="Chromosome 2"/>
</dbReference>
<gene>
    <name evidence="3" type="ORF">PSYICH_LOCUS7302</name>
</gene>
<evidence type="ECO:0000256" key="1">
    <source>
        <dbReference type="PROSITE-ProRule" id="PRU00325"/>
    </source>
</evidence>
<accession>A0A9P0GF26</accession>
<protein>
    <recommendedName>
        <fullName evidence="2">SWIM-type domain-containing protein</fullName>
    </recommendedName>
</protein>
<keyword evidence="1" id="KW-0863">Zinc-finger</keyword>
<name>A0A9P0GF26_9CUCU</name>
<keyword evidence="1" id="KW-0479">Metal-binding</keyword>
<reference evidence="3" key="1">
    <citation type="submission" date="2022-01" db="EMBL/GenBank/DDBJ databases">
        <authorList>
            <person name="King R."/>
        </authorList>
    </citation>
    <scope>NUCLEOTIDE SEQUENCE</scope>
</reference>
<dbReference type="EMBL" id="OV651814">
    <property type="protein sequence ID" value="CAH1107032.1"/>
    <property type="molecule type" value="Genomic_DNA"/>
</dbReference>
<keyword evidence="1" id="KW-0862">Zinc</keyword>
<dbReference type="PROSITE" id="PS50966">
    <property type="entry name" value="ZF_SWIM"/>
    <property type="match status" value="1"/>
</dbReference>
<dbReference type="AlphaFoldDB" id="A0A9P0GF26"/>
<keyword evidence="4" id="KW-1185">Reference proteome</keyword>